<dbReference type="AlphaFoldDB" id="A0AAE0KC38"/>
<reference evidence="2" key="2">
    <citation type="submission" date="2023-06" db="EMBL/GenBank/DDBJ databases">
        <authorList>
            <consortium name="Lawrence Berkeley National Laboratory"/>
            <person name="Haridas S."/>
            <person name="Hensen N."/>
            <person name="Bonometti L."/>
            <person name="Westerberg I."/>
            <person name="Brannstrom I.O."/>
            <person name="Guillou S."/>
            <person name="Cros-Aarteil S."/>
            <person name="Calhoun S."/>
            <person name="Kuo A."/>
            <person name="Mondo S."/>
            <person name="Pangilinan J."/>
            <person name="Riley R."/>
            <person name="Labutti K."/>
            <person name="Andreopoulos B."/>
            <person name="Lipzen A."/>
            <person name="Chen C."/>
            <person name="Yanf M."/>
            <person name="Daum C."/>
            <person name="Ng V."/>
            <person name="Clum A."/>
            <person name="Steindorff A."/>
            <person name="Ohm R."/>
            <person name="Martin F."/>
            <person name="Silar P."/>
            <person name="Natvig D."/>
            <person name="Lalanne C."/>
            <person name="Gautier V."/>
            <person name="Ament-Velasquez S.L."/>
            <person name="Kruys A."/>
            <person name="Hutchinson M.I."/>
            <person name="Powell A.J."/>
            <person name="Barry K."/>
            <person name="Miller A.N."/>
            <person name="Grigoriev I.V."/>
            <person name="Debuchy R."/>
            <person name="Gladieux P."/>
            <person name="Thoren M.H."/>
            <person name="Johannesson H."/>
        </authorList>
    </citation>
    <scope>NUCLEOTIDE SEQUENCE</scope>
    <source>
        <strain evidence="2">CBS 958.72</strain>
    </source>
</reference>
<protein>
    <submittedName>
        <fullName evidence="2">Uncharacterized protein</fullName>
    </submittedName>
</protein>
<comment type="caution">
    <text evidence="2">The sequence shown here is derived from an EMBL/GenBank/DDBJ whole genome shotgun (WGS) entry which is preliminary data.</text>
</comment>
<name>A0AAE0KC38_9PEZI</name>
<keyword evidence="3" id="KW-1185">Reference proteome</keyword>
<reference evidence="2" key="1">
    <citation type="journal article" date="2023" name="Mol. Phylogenet. Evol.">
        <title>Genome-scale phylogeny and comparative genomics of the fungal order Sordariales.</title>
        <authorList>
            <person name="Hensen N."/>
            <person name="Bonometti L."/>
            <person name="Westerberg I."/>
            <person name="Brannstrom I.O."/>
            <person name="Guillou S."/>
            <person name="Cros-Aarteil S."/>
            <person name="Calhoun S."/>
            <person name="Haridas S."/>
            <person name="Kuo A."/>
            <person name="Mondo S."/>
            <person name="Pangilinan J."/>
            <person name="Riley R."/>
            <person name="LaButti K."/>
            <person name="Andreopoulos B."/>
            <person name="Lipzen A."/>
            <person name="Chen C."/>
            <person name="Yan M."/>
            <person name="Daum C."/>
            <person name="Ng V."/>
            <person name="Clum A."/>
            <person name="Steindorff A."/>
            <person name="Ohm R.A."/>
            <person name="Martin F."/>
            <person name="Silar P."/>
            <person name="Natvig D.O."/>
            <person name="Lalanne C."/>
            <person name="Gautier V."/>
            <person name="Ament-Velasquez S.L."/>
            <person name="Kruys A."/>
            <person name="Hutchinson M.I."/>
            <person name="Powell A.J."/>
            <person name="Barry K."/>
            <person name="Miller A.N."/>
            <person name="Grigoriev I.V."/>
            <person name="Debuchy R."/>
            <person name="Gladieux P."/>
            <person name="Hiltunen Thoren M."/>
            <person name="Johannesson H."/>
        </authorList>
    </citation>
    <scope>NUCLEOTIDE SEQUENCE</scope>
    <source>
        <strain evidence="2">CBS 958.72</strain>
    </source>
</reference>
<proteinExistence type="predicted"/>
<evidence type="ECO:0000313" key="3">
    <source>
        <dbReference type="Proteomes" id="UP001287356"/>
    </source>
</evidence>
<sequence length="223" mass="24590">MKASRVVILELERSELRRVASSPRRRGRLCVGSLTRAARSRLSSARCSFRASKISRWFAASSSRCRSRSSWNSIEELDCRRSFSSGRLPTNATLSPQLPDPRPTRPPYWSSLRPSFSRSALVLLNTALMVRRLRATTAGGAGPESSQRSSAIAYLDWMSSSTVRATATSRPKVWNCFGADRIRPKMVLANAAAAITSPIEMGRLMVVVTVGLRMRGRSQDGSI</sequence>
<feature type="region of interest" description="Disordered" evidence="1">
    <location>
        <begin position="88"/>
        <end position="107"/>
    </location>
</feature>
<evidence type="ECO:0000256" key="1">
    <source>
        <dbReference type="SAM" id="MobiDB-lite"/>
    </source>
</evidence>
<dbReference type="EMBL" id="JAULSN010000004">
    <property type="protein sequence ID" value="KAK3373432.1"/>
    <property type="molecule type" value="Genomic_DNA"/>
</dbReference>
<accession>A0AAE0KC38</accession>
<organism evidence="2 3">
    <name type="scientific">Lasiosphaeria ovina</name>
    <dbReference type="NCBI Taxonomy" id="92902"/>
    <lineage>
        <taxon>Eukaryota</taxon>
        <taxon>Fungi</taxon>
        <taxon>Dikarya</taxon>
        <taxon>Ascomycota</taxon>
        <taxon>Pezizomycotina</taxon>
        <taxon>Sordariomycetes</taxon>
        <taxon>Sordariomycetidae</taxon>
        <taxon>Sordariales</taxon>
        <taxon>Lasiosphaeriaceae</taxon>
        <taxon>Lasiosphaeria</taxon>
    </lineage>
</organism>
<evidence type="ECO:0000313" key="2">
    <source>
        <dbReference type="EMBL" id="KAK3373432.1"/>
    </source>
</evidence>
<gene>
    <name evidence="2" type="ORF">B0T24DRAFT_623131</name>
</gene>
<dbReference type="Proteomes" id="UP001287356">
    <property type="component" value="Unassembled WGS sequence"/>
</dbReference>